<dbReference type="AlphaFoldDB" id="A0A370KU04"/>
<gene>
    <name evidence="1" type="ORF">B5K06_05955</name>
</gene>
<reference evidence="1 2" key="1">
    <citation type="submission" date="2017-03" db="EMBL/GenBank/DDBJ databases">
        <title>Genome analysis of Rhizobial strains effectives or ineffectives for nitrogen fixation isolated from bean seeds.</title>
        <authorList>
            <person name="Peralta H."/>
            <person name="Aguilar-Vera A."/>
            <person name="Mora Y."/>
            <person name="Vargas-Lagunas C."/>
            <person name="Girard L."/>
            <person name="Mora J."/>
        </authorList>
    </citation>
    <scope>NUCLEOTIDE SEQUENCE [LARGE SCALE GENOMIC DNA]</scope>
    <source>
        <strain evidence="1 2">CCGM3</strain>
    </source>
</reference>
<sequence>METDDADLSAMAVQAETLQRTLDGLETRSRSFGSALSSALRSAADGGKGLDDVLRSLGNRLADIALSAGVKPLETMISGAASNLLGGFGKLLPFADGGVVSQPTYFPMGGDMGLMGEAGSEAILPLKRGADGALGVAASDGSAGPQIVFNVTTSDAQSFQKSEAQISAMLARTAMRGQRNL</sequence>
<dbReference type="OrthoDB" id="8448547at2"/>
<name>A0A370KU04_9HYPH</name>
<evidence type="ECO:0000313" key="2">
    <source>
        <dbReference type="Proteomes" id="UP000254939"/>
    </source>
</evidence>
<proteinExistence type="predicted"/>
<dbReference type="RefSeq" id="WP_114712094.1">
    <property type="nucleotide sequence ID" value="NZ_KZ857258.1"/>
</dbReference>
<dbReference type="EMBL" id="NAAC01000006">
    <property type="protein sequence ID" value="RDJ14440.1"/>
    <property type="molecule type" value="Genomic_DNA"/>
</dbReference>
<evidence type="ECO:0000313" key="1">
    <source>
        <dbReference type="EMBL" id="RDJ14440.1"/>
    </source>
</evidence>
<dbReference type="Proteomes" id="UP000254939">
    <property type="component" value="Unassembled WGS sequence"/>
</dbReference>
<protein>
    <submittedName>
        <fullName evidence="1">Phage tail protein</fullName>
    </submittedName>
</protein>
<organism evidence="1 2">
    <name type="scientific">Rhizobium grahamii</name>
    <dbReference type="NCBI Taxonomy" id="1120045"/>
    <lineage>
        <taxon>Bacteria</taxon>
        <taxon>Pseudomonadati</taxon>
        <taxon>Pseudomonadota</taxon>
        <taxon>Alphaproteobacteria</taxon>
        <taxon>Hyphomicrobiales</taxon>
        <taxon>Rhizobiaceae</taxon>
        <taxon>Rhizobium/Agrobacterium group</taxon>
        <taxon>Rhizobium</taxon>
    </lineage>
</organism>
<accession>A0A370KU04</accession>
<comment type="caution">
    <text evidence="1">The sequence shown here is derived from an EMBL/GenBank/DDBJ whole genome shotgun (WGS) entry which is preliminary data.</text>
</comment>